<organism evidence="1 2">
    <name type="scientific">Candidatus Synechococcus spongiarum</name>
    <dbReference type="NCBI Taxonomy" id="431041"/>
    <lineage>
        <taxon>Bacteria</taxon>
        <taxon>Bacillati</taxon>
        <taxon>Cyanobacteriota</taxon>
        <taxon>Cyanophyceae</taxon>
        <taxon>Synechococcales</taxon>
        <taxon>Synechococcaceae</taxon>
        <taxon>Synechococcus</taxon>
    </lineage>
</organism>
<gene>
    <name evidence="1" type="ORF">FLM9_1470</name>
</gene>
<protein>
    <submittedName>
        <fullName evidence="1">Uncharacterized protein</fullName>
    </submittedName>
</protein>
<sequence>MLVTPDRDFVSGLTTVSAALDGSSFVMPGGQMRWDGGL</sequence>
<dbReference type="Proteomes" id="UP000182631">
    <property type="component" value="Unassembled WGS sequence"/>
</dbReference>
<evidence type="ECO:0000313" key="1">
    <source>
        <dbReference type="EMBL" id="SAY39369.1"/>
    </source>
</evidence>
<name>A0A164Z6J8_9SYNE</name>
<evidence type="ECO:0000313" key="2">
    <source>
        <dbReference type="Proteomes" id="UP000182631"/>
    </source>
</evidence>
<reference evidence="2" key="1">
    <citation type="submission" date="2016-02" db="EMBL/GenBank/DDBJ databases">
        <authorList>
            <person name="liu f."/>
        </authorList>
    </citation>
    <scope>NUCLEOTIDE SEQUENCE [LARGE SCALE GENOMIC DNA]</scope>
</reference>
<dbReference type="EMBL" id="FITM01000157">
    <property type="protein sequence ID" value="SAY39369.1"/>
    <property type="molecule type" value="Genomic_DNA"/>
</dbReference>
<keyword evidence="2" id="KW-1185">Reference proteome</keyword>
<accession>A0A164Z6J8</accession>
<dbReference type="AlphaFoldDB" id="A0A164Z6J8"/>
<proteinExistence type="predicted"/>